<organism evidence="1 2">
    <name type="scientific">Bifidobacterium angulatum DSM 20098 = JCM 7096</name>
    <dbReference type="NCBI Taxonomy" id="518635"/>
    <lineage>
        <taxon>Bacteria</taxon>
        <taxon>Bacillati</taxon>
        <taxon>Actinomycetota</taxon>
        <taxon>Actinomycetes</taxon>
        <taxon>Bifidobacteriales</taxon>
        <taxon>Bifidobacteriaceae</taxon>
        <taxon>Bifidobacterium</taxon>
    </lineage>
</organism>
<dbReference type="HOGENOM" id="CLU_2697162_0_0_11"/>
<dbReference type="InterPro" id="IPR036514">
    <property type="entry name" value="SGNH_hydro_sf"/>
</dbReference>
<proteinExistence type="predicted"/>
<evidence type="ECO:0000313" key="1">
    <source>
        <dbReference type="EMBL" id="EEP21345.1"/>
    </source>
</evidence>
<dbReference type="AlphaFoldDB" id="C4FEG4"/>
<evidence type="ECO:0000313" key="2">
    <source>
        <dbReference type="Proteomes" id="UP000006408"/>
    </source>
</evidence>
<sequence>MNVRITNTAPAGNVMTIHGNPSGRRFRRYYSGNHYHQSIRKGHAMNNVLCFGDSNTFGTNPAKPGTRHPFNIR</sequence>
<comment type="caution">
    <text evidence="1">The sequence shown here is derived from an EMBL/GenBank/DDBJ whole genome shotgun (WGS) entry which is preliminary data.</text>
</comment>
<dbReference type="EMBL" id="ABYS02000004">
    <property type="protein sequence ID" value="EEP21345.1"/>
    <property type="molecule type" value="Genomic_DNA"/>
</dbReference>
<keyword evidence="2" id="KW-1185">Reference proteome</keyword>
<reference evidence="1" key="1">
    <citation type="submission" date="2009-04" db="EMBL/GenBank/DDBJ databases">
        <authorList>
            <person name="Weinstock G."/>
            <person name="Sodergren E."/>
            <person name="Clifton S."/>
            <person name="Fulton L."/>
            <person name="Fulton B."/>
            <person name="Courtney L."/>
            <person name="Fronick C."/>
            <person name="Harrison M."/>
            <person name="Strong C."/>
            <person name="Farmer C."/>
            <person name="Delahaunty K."/>
            <person name="Markovic C."/>
            <person name="Hall O."/>
            <person name="Minx P."/>
            <person name="Tomlinson C."/>
            <person name="Mitreva M."/>
            <person name="Nelson J."/>
            <person name="Hou S."/>
            <person name="Wollam A."/>
            <person name="Pepin K.H."/>
            <person name="Johnson M."/>
            <person name="Bhonagiri V."/>
            <person name="Nash W.E."/>
            <person name="Warren W."/>
            <person name="Chinwalla A."/>
            <person name="Mardis E.R."/>
            <person name="Wilson R.K."/>
        </authorList>
    </citation>
    <scope>NUCLEOTIDE SEQUENCE [LARGE SCALE GENOMIC DNA]</scope>
    <source>
        <strain evidence="1">DSM 20098</strain>
    </source>
</reference>
<accession>C4FEG4</accession>
<dbReference type="Gene3D" id="3.40.50.1110">
    <property type="entry name" value="SGNH hydrolase"/>
    <property type="match status" value="1"/>
</dbReference>
<dbReference type="Proteomes" id="UP000006408">
    <property type="component" value="Unassembled WGS sequence"/>
</dbReference>
<name>C4FEG4_9BIFI</name>
<protein>
    <submittedName>
        <fullName evidence="1">Uncharacterized protein</fullName>
    </submittedName>
</protein>
<gene>
    <name evidence="1" type="ORF">BIFANG_02705</name>
</gene>